<sequence length="261" mass="30751">MAKSNCVDLEKFMEDFARLEQNITVVHSRSSSLEILLEDASRRRKMGLAKEKSLSEEKDGLLVTIRRLQETLQEQCNLREENERLKTDVLHLKQHIERTREVGEAELQRLVSKLQADGRRHKVELEAVRLGCSREVEDARRDAVMRLDAKEAEMKKLLQEKDLNLEEMKKKLKDQEKQRQSELLKLQMEFGAKLARVQSSAERSLQQQQQQQGSGPLPHSIFKRKLQFFQEEKNKEITALRQRIRELEENQRVCSLKRRKP</sequence>
<proteinExistence type="predicted"/>
<reference evidence="3" key="4">
    <citation type="submission" date="2025-09" db="UniProtKB">
        <authorList>
            <consortium name="Ensembl"/>
        </authorList>
    </citation>
    <scope>IDENTIFICATION</scope>
    <source>
        <strain evidence="3">HNI</strain>
    </source>
</reference>
<dbReference type="Proteomes" id="UP000265180">
    <property type="component" value="Chromosome 12"/>
</dbReference>
<evidence type="ECO:0008006" key="5">
    <source>
        <dbReference type="Google" id="ProtNLM"/>
    </source>
</evidence>
<dbReference type="PANTHER" id="PTHR35253:SF1">
    <property type="entry name" value="COILED-COIL DOMAIN-CONTAINING PROTEIN 152"/>
    <property type="match status" value="1"/>
</dbReference>
<dbReference type="InterPro" id="IPR038827">
    <property type="entry name" value="CCDC152"/>
</dbReference>
<reference evidence="3" key="3">
    <citation type="submission" date="2025-08" db="UniProtKB">
        <authorList>
            <consortium name="Ensembl"/>
        </authorList>
    </citation>
    <scope>IDENTIFICATION</scope>
    <source>
        <strain evidence="3">HNI</strain>
    </source>
</reference>
<accession>A0A3P9K2K9</accession>
<dbReference type="Ensembl" id="ENSORLT00020011390.1">
    <property type="protein sequence ID" value="ENSORLP00020002393.1"/>
    <property type="gene ID" value="ENSORLG00020003146.1"/>
</dbReference>
<keyword evidence="1" id="KW-0175">Coiled coil</keyword>
<dbReference type="AlphaFoldDB" id="A0A3P9K2K9"/>
<evidence type="ECO:0000256" key="2">
    <source>
        <dbReference type="SAM" id="MobiDB-lite"/>
    </source>
</evidence>
<evidence type="ECO:0000313" key="4">
    <source>
        <dbReference type="Proteomes" id="UP000265180"/>
    </source>
</evidence>
<feature type="coiled-coil region" evidence="1">
    <location>
        <begin position="140"/>
        <end position="189"/>
    </location>
</feature>
<reference evidence="3 4" key="2">
    <citation type="submission" date="2017-04" db="EMBL/GenBank/DDBJ databases">
        <title>CpG methylation of centromeres and impact of large insertions on vertebrate speciation.</title>
        <authorList>
            <person name="Ichikawa K."/>
            <person name="Yoshimura J."/>
            <person name="Morishita S."/>
        </authorList>
    </citation>
    <scope>NUCLEOTIDE SEQUENCE</scope>
    <source>
        <strain evidence="3 4">HNI</strain>
    </source>
</reference>
<evidence type="ECO:0000256" key="1">
    <source>
        <dbReference type="SAM" id="Coils"/>
    </source>
</evidence>
<protein>
    <recommendedName>
        <fullName evidence="5">Coiled-coil domain containing 152</fullName>
    </recommendedName>
</protein>
<organism evidence="3 4">
    <name type="scientific">Oryzias latipes</name>
    <name type="common">Japanese rice fish</name>
    <name type="synonym">Japanese killifish</name>
    <dbReference type="NCBI Taxonomy" id="8090"/>
    <lineage>
        <taxon>Eukaryota</taxon>
        <taxon>Metazoa</taxon>
        <taxon>Chordata</taxon>
        <taxon>Craniata</taxon>
        <taxon>Vertebrata</taxon>
        <taxon>Euteleostomi</taxon>
        <taxon>Actinopterygii</taxon>
        <taxon>Neopterygii</taxon>
        <taxon>Teleostei</taxon>
        <taxon>Neoteleostei</taxon>
        <taxon>Acanthomorphata</taxon>
        <taxon>Ovalentaria</taxon>
        <taxon>Atherinomorphae</taxon>
        <taxon>Beloniformes</taxon>
        <taxon>Adrianichthyidae</taxon>
        <taxon>Oryziinae</taxon>
        <taxon>Oryzias</taxon>
    </lineage>
</organism>
<name>A0A3P9K2K9_ORYLA</name>
<dbReference type="PANTHER" id="PTHR35253">
    <property type="entry name" value="COILED-COIL DOMAIN-CONTAINING PROTEIN 152"/>
    <property type="match status" value="1"/>
</dbReference>
<reference key="1">
    <citation type="journal article" date="2007" name="Nature">
        <title>The medaka draft genome and insights into vertebrate genome evolution.</title>
        <authorList>
            <person name="Kasahara M."/>
            <person name="Naruse K."/>
            <person name="Sasaki S."/>
            <person name="Nakatani Y."/>
            <person name="Qu W."/>
            <person name="Ahsan B."/>
            <person name="Yamada T."/>
            <person name="Nagayasu Y."/>
            <person name="Doi K."/>
            <person name="Kasai Y."/>
            <person name="Jindo T."/>
            <person name="Kobayashi D."/>
            <person name="Shimada A."/>
            <person name="Toyoda A."/>
            <person name="Kuroki Y."/>
            <person name="Fujiyama A."/>
            <person name="Sasaki T."/>
            <person name="Shimizu A."/>
            <person name="Asakawa S."/>
            <person name="Shimizu N."/>
            <person name="Hashimoto S."/>
            <person name="Yang J."/>
            <person name="Lee Y."/>
            <person name="Matsushima K."/>
            <person name="Sugano S."/>
            <person name="Sakaizumi M."/>
            <person name="Narita T."/>
            <person name="Ohishi K."/>
            <person name="Haga S."/>
            <person name="Ohta F."/>
            <person name="Nomoto H."/>
            <person name="Nogata K."/>
            <person name="Morishita T."/>
            <person name="Endo T."/>
            <person name="Shin-I T."/>
            <person name="Takeda H."/>
            <person name="Morishita S."/>
            <person name="Kohara Y."/>
        </authorList>
    </citation>
    <scope>NUCLEOTIDE SEQUENCE [LARGE SCALE GENOMIC DNA]</scope>
    <source>
        <strain>Hd-rR</strain>
    </source>
</reference>
<evidence type="ECO:0000313" key="3">
    <source>
        <dbReference type="Ensembl" id="ENSORLP00020002393.1"/>
    </source>
</evidence>
<feature type="region of interest" description="Disordered" evidence="2">
    <location>
        <begin position="200"/>
        <end position="219"/>
    </location>
</feature>